<name>A0A517N1I0_9BACT</name>
<dbReference type="Proteomes" id="UP000319852">
    <property type="component" value="Chromosome"/>
</dbReference>
<keyword evidence="2" id="KW-1185">Reference proteome</keyword>
<dbReference type="EMBL" id="CP036263">
    <property type="protein sequence ID" value="QDT00987.1"/>
    <property type="molecule type" value="Genomic_DNA"/>
</dbReference>
<organism evidence="1 2">
    <name type="scientific">Adhaeretor mobilis</name>
    <dbReference type="NCBI Taxonomy" id="1930276"/>
    <lineage>
        <taxon>Bacteria</taxon>
        <taxon>Pseudomonadati</taxon>
        <taxon>Planctomycetota</taxon>
        <taxon>Planctomycetia</taxon>
        <taxon>Pirellulales</taxon>
        <taxon>Lacipirellulaceae</taxon>
        <taxon>Adhaeretor</taxon>
    </lineage>
</organism>
<protein>
    <submittedName>
        <fullName evidence="1">Uncharacterized protein</fullName>
    </submittedName>
</protein>
<dbReference type="KEGG" id="amob:HG15A2_43290"/>
<gene>
    <name evidence="1" type="ORF">HG15A2_43290</name>
</gene>
<proteinExistence type="predicted"/>
<dbReference type="AlphaFoldDB" id="A0A517N1I0"/>
<reference evidence="1 2" key="1">
    <citation type="submission" date="2019-02" db="EMBL/GenBank/DDBJ databases">
        <title>Deep-cultivation of Planctomycetes and their phenomic and genomic characterization uncovers novel biology.</title>
        <authorList>
            <person name="Wiegand S."/>
            <person name="Jogler M."/>
            <person name="Boedeker C."/>
            <person name="Pinto D."/>
            <person name="Vollmers J."/>
            <person name="Rivas-Marin E."/>
            <person name="Kohn T."/>
            <person name="Peeters S.H."/>
            <person name="Heuer A."/>
            <person name="Rast P."/>
            <person name="Oberbeckmann S."/>
            <person name="Bunk B."/>
            <person name="Jeske O."/>
            <person name="Meyerdierks A."/>
            <person name="Storesund J.E."/>
            <person name="Kallscheuer N."/>
            <person name="Luecker S."/>
            <person name="Lage O.M."/>
            <person name="Pohl T."/>
            <person name="Merkel B.J."/>
            <person name="Hornburger P."/>
            <person name="Mueller R.-W."/>
            <person name="Bruemmer F."/>
            <person name="Labrenz M."/>
            <person name="Spormann A.M."/>
            <person name="Op den Camp H."/>
            <person name="Overmann J."/>
            <person name="Amann R."/>
            <person name="Jetten M.S.M."/>
            <person name="Mascher T."/>
            <person name="Medema M.H."/>
            <person name="Devos D.P."/>
            <person name="Kaster A.-K."/>
            <person name="Ovreas L."/>
            <person name="Rohde M."/>
            <person name="Galperin M.Y."/>
            <person name="Jogler C."/>
        </authorList>
    </citation>
    <scope>NUCLEOTIDE SEQUENCE [LARGE SCALE GENOMIC DNA]</scope>
    <source>
        <strain evidence="1 2">HG15A2</strain>
    </source>
</reference>
<accession>A0A517N1I0</accession>
<evidence type="ECO:0000313" key="2">
    <source>
        <dbReference type="Proteomes" id="UP000319852"/>
    </source>
</evidence>
<evidence type="ECO:0000313" key="1">
    <source>
        <dbReference type="EMBL" id="QDT00987.1"/>
    </source>
</evidence>
<sequence>MNTGSVRLAELDMRYDMVRTAALQQLIQLIHQRFKPI</sequence>